<organism evidence="5 6">
    <name type="scientific">Desulfofervidus auxilii</name>
    <dbReference type="NCBI Taxonomy" id="1621989"/>
    <lineage>
        <taxon>Bacteria</taxon>
        <taxon>Pseudomonadati</taxon>
        <taxon>Thermodesulfobacteriota</taxon>
        <taxon>Candidatus Desulfofervidia</taxon>
        <taxon>Candidatus Desulfofervidales</taxon>
        <taxon>Candidatus Desulfofervidaceae</taxon>
        <taxon>Candidatus Desulfofervidus</taxon>
    </lineage>
</organism>
<dbReference type="GO" id="GO:0042597">
    <property type="term" value="C:periplasmic space"/>
    <property type="evidence" value="ECO:0007669"/>
    <property type="project" value="UniProtKB-SubCell"/>
</dbReference>
<dbReference type="GO" id="GO:0016491">
    <property type="term" value="F:oxidoreductase activity"/>
    <property type="evidence" value="ECO:0007669"/>
    <property type="project" value="UniProtKB-KW"/>
</dbReference>
<dbReference type="PANTHER" id="PTHR42845">
    <property type="entry name" value="COENZYME F420-REDUCING HYDROGENASE, GAMMA SUBUNIT"/>
    <property type="match status" value="1"/>
</dbReference>
<keyword evidence="6" id="KW-1185">Reference proteome</keyword>
<dbReference type="SUPFAM" id="SSF56770">
    <property type="entry name" value="HydA/Nqo6-like"/>
    <property type="match status" value="1"/>
</dbReference>
<protein>
    <submittedName>
        <fullName evidence="5">Methyl viologen-reducing hydrogenase</fullName>
    </submittedName>
</protein>
<evidence type="ECO:0000259" key="4">
    <source>
        <dbReference type="Pfam" id="PF01058"/>
    </source>
</evidence>
<evidence type="ECO:0000313" key="6">
    <source>
        <dbReference type="Proteomes" id="UP000070560"/>
    </source>
</evidence>
<dbReference type="InterPro" id="IPR006137">
    <property type="entry name" value="NADH_UbQ_OxRdtase-like_20kDa"/>
</dbReference>
<dbReference type="GO" id="GO:0051536">
    <property type="term" value="F:iron-sulfur cluster binding"/>
    <property type="evidence" value="ECO:0007669"/>
    <property type="project" value="InterPro"/>
</dbReference>
<accession>A0A7U4QMI8</accession>
<dbReference type="OrthoDB" id="9787729at2"/>
<dbReference type="AlphaFoldDB" id="A0A7U4QMI8"/>
<gene>
    <name evidence="5" type="primary">mvhG</name>
    <name evidence="5" type="ORF">HS1_002314</name>
</gene>
<dbReference type="RefSeq" id="WP_066065694.1">
    <property type="nucleotide sequence ID" value="NZ_CP013015.1"/>
</dbReference>
<evidence type="ECO:0000256" key="1">
    <source>
        <dbReference type="ARBA" id="ARBA00004418"/>
    </source>
</evidence>
<keyword evidence="3" id="KW-0560">Oxidoreductase</keyword>
<dbReference type="EMBL" id="CP013015">
    <property type="protein sequence ID" value="AMM42098.1"/>
    <property type="molecule type" value="Genomic_DNA"/>
</dbReference>
<feature type="domain" description="NADH:ubiquinone oxidoreductase-like 20kDa subunit" evidence="4">
    <location>
        <begin position="13"/>
        <end position="163"/>
    </location>
</feature>
<dbReference type="Proteomes" id="UP000070560">
    <property type="component" value="Chromosome"/>
</dbReference>
<evidence type="ECO:0000256" key="2">
    <source>
        <dbReference type="ARBA" id="ARBA00022764"/>
    </source>
</evidence>
<reference evidence="5 6" key="1">
    <citation type="submission" date="2015-10" db="EMBL/GenBank/DDBJ databases">
        <title>Candidatus Desulfofervidus auxilii, a hydrogenotrophic sulfate-reducing bacterium involved in the thermophilic anaerobic oxidation of methane.</title>
        <authorList>
            <person name="Krukenberg V."/>
            <person name="Richter M."/>
            <person name="Wegener G."/>
        </authorList>
    </citation>
    <scope>NUCLEOTIDE SEQUENCE [LARGE SCALE GENOMIC DNA]</scope>
    <source>
        <strain evidence="5 6">HS1</strain>
    </source>
</reference>
<dbReference type="InterPro" id="IPR037024">
    <property type="entry name" value="NiFe_Hase_small_N_sf"/>
</dbReference>
<proteinExistence type="predicted"/>
<dbReference type="Pfam" id="PF01058">
    <property type="entry name" value="Oxidored_q6"/>
    <property type="match status" value="1"/>
</dbReference>
<dbReference type="InterPro" id="IPR051349">
    <property type="entry name" value="Hydrogenase_assoc-protein"/>
</dbReference>
<dbReference type="Gene3D" id="3.40.50.700">
    <property type="entry name" value="NADH:ubiquinone oxidoreductase-like, 20kDa subunit"/>
    <property type="match status" value="1"/>
</dbReference>
<keyword evidence="2" id="KW-0574">Periplasm</keyword>
<evidence type="ECO:0000256" key="3">
    <source>
        <dbReference type="ARBA" id="ARBA00023002"/>
    </source>
</evidence>
<dbReference type="PANTHER" id="PTHR42845:SF2">
    <property type="entry name" value="F420-NON-REDUCING HYDROGENASE VHU SUBUNIT G"/>
    <property type="match status" value="1"/>
</dbReference>
<comment type="subcellular location">
    <subcellularLocation>
        <location evidence="1">Periplasm</location>
    </subcellularLocation>
</comment>
<evidence type="ECO:0000313" key="5">
    <source>
        <dbReference type="EMBL" id="AMM42098.1"/>
    </source>
</evidence>
<sequence>MALKVVEEWFNACAGCEVSILNIGENLVDLLSELEFVHMPFLIDHKYYGQTGEGTQVEIPEADVAIVSGGVRTEEQKEILQKIREKCKTLVALGTCAINGGIPAMANMWKREEILNAIYSSLPSEVPAWLDRVYAIDEIAKVDIYIPGCPPHPQNINEAINALLKGETWSLPERSVCDTCPTRREKKASSGTTKRFFENLTFSPEESLDTMRCVMEQGFICLGPVTRAGCRGDSDAPRCIRARVGCRGCFGPIRKGAKPMVDMMSAWSSIGLSPQGVPDRRALLNRFIGAHNNLRPLPKR</sequence>
<dbReference type="KEGG" id="daw:HS1_002314"/>
<name>A0A7U4QMI8_DESA2</name>